<dbReference type="RefSeq" id="WP_153572577.1">
    <property type="nucleotide sequence ID" value="NZ_CP045725.1"/>
</dbReference>
<dbReference type="AlphaFoldDB" id="A0A5Q2FBE0"/>
<reference evidence="1 2" key="1">
    <citation type="submission" date="2019-10" db="EMBL/GenBank/DDBJ databases">
        <title>Genomic analysis of Raineyella sp. CBA3103.</title>
        <authorList>
            <person name="Roh S.W."/>
        </authorList>
    </citation>
    <scope>NUCLEOTIDE SEQUENCE [LARGE SCALE GENOMIC DNA]</scope>
    <source>
        <strain evidence="1 2">CBA3103</strain>
    </source>
</reference>
<dbReference type="Pfam" id="PF11927">
    <property type="entry name" value="HODM_asu-like"/>
    <property type="match status" value="1"/>
</dbReference>
<protein>
    <submittedName>
        <fullName evidence="1">DUF3445 domain-containing protein</fullName>
    </submittedName>
</protein>
<keyword evidence="2" id="KW-1185">Reference proteome</keyword>
<dbReference type="InterPro" id="IPR021848">
    <property type="entry name" value="HODM_asu-like"/>
</dbReference>
<dbReference type="EMBL" id="CP045725">
    <property type="protein sequence ID" value="QGF24048.1"/>
    <property type="molecule type" value="Genomic_DNA"/>
</dbReference>
<evidence type="ECO:0000313" key="1">
    <source>
        <dbReference type="EMBL" id="QGF24048.1"/>
    </source>
</evidence>
<dbReference type="KEGG" id="rain:Rai3103_10555"/>
<organism evidence="1 2">
    <name type="scientific">Raineyella fluvialis</name>
    <dbReference type="NCBI Taxonomy" id="2662261"/>
    <lineage>
        <taxon>Bacteria</taxon>
        <taxon>Bacillati</taxon>
        <taxon>Actinomycetota</taxon>
        <taxon>Actinomycetes</taxon>
        <taxon>Propionibacteriales</taxon>
        <taxon>Propionibacteriaceae</taxon>
        <taxon>Raineyella</taxon>
    </lineage>
</organism>
<gene>
    <name evidence="1" type="ORF">Rai3103_10555</name>
</gene>
<sequence length="363" mass="40854">MTLPSTDLAVELFLTQPIDHLANLPWPFPDDLDAFRYTVNVEPARVPRRTRGGEWGRHLVDLGGAEYPAIMADRRRILDADPGRVQVRPGMALACWDLLLYYLRDLALTYPDLMELDEVGEHLHWRNHVLGTDQRFVLGDATTLPYDPLEFLAREVPDDLLLVVERDGRLCFDAGAVTFAAAWAVSFDVGMDIYEIHGPVPRLTGEGITARAEQFLKRLPADQVYRRVNWTLSASDSRTLDVSLEELPAWGRDIPALIRDGAVDATAWGRVQLRIELEHFVRLPMTGAVTFNIRTFMASLDELRAVPAWCEQLATIIEELPADLAEYKGFLDHRDDVVAFLRTADLHTANLPAASPSPHDRTD</sequence>
<dbReference type="Proteomes" id="UP000386847">
    <property type="component" value="Chromosome"/>
</dbReference>
<accession>A0A5Q2FBE0</accession>
<name>A0A5Q2FBE0_9ACTN</name>
<evidence type="ECO:0000313" key="2">
    <source>
        <dbReference type="Proteomes" id="UP000386847"/>
    </source>
</evidence>
<proteinExistence type="predicted"/>